<evidence type="ECO:0000313" key="1">
    <source>
        <dbReference type="EMBL" id="KAI3729546.1"/>
    </source>
</evidence>
<proteinExistence type="predicted"/>
<dbReference type="EMBL" id="CM042051">
    <property type="protein sequence ID" value="KAI3729546.1"/>
    <property type="molecule type" value="Genomic_DNA"/>
</dbReference>
<protein>
    <submittedName>
        <fullName evidence="1">Uncharacterized protein</fullName>
    </submittedName>
</protein>
<evidence type="ECO:0000313" key="2">
    <source>
        <dbReference type="Proteomes" id="UP001055879"/>
    </source>
</evidence>
<reference evidence="2" key="1">
    <citation type="journal article" date="2022" name="Mol. Ecol. Resour.">
        <title>The genomes of chicory, endive, great burdock and yacon provide insights into Asteraceae palaeo-polyploidization history and plant inulin production.</title>
        <authorList>
            <person name="Fan W."/>
            <person name="Wang S."/>
            <person name="Wang H."/>
            <person name="Wang A."/>
            <person name="Jiang F."/>
            <person name="Liu H."/>
            <person name="Zhao H."/>
            <person name="Xu D."/>
            <person name="Zhang Y."/>
        </authorList>
    </citation>
    <scope>NUCLEOTIDE SEQUENCE [LARGE SCALE GENOMIC DNA]</scope>
    <source>
        <strain evidence="2">cv. Niubang</strain>
    </source>
</reference>
<organism evidence="1 2">
    <name type="scientific">Arctium lappa</name>
    <name type="common">Greater burdock</name>
    <name type="synonym">Lappa major</name>
    <dbReference type="NCBI Taxonomy" id="4217"/>
    <lineage>
        <taxon>Eukaryota</taxon>
        <taxon>Viridiplantae</taxon>
        <taxon>Streptophyta</taxon>
        <taxon>Embryophyta</taxon>
        <taxon>Tracheophyta</taxon>
        <taxon>Spermatophyta</taxon>
        <taxon>Magnoliopsida</taxon>
        <taxon>eudicotyledons</taxon>
        <taxon>Gunneridae</taxon>
        <taxon>Pentapetalae</taxon>
        <taxon>asterids</taxon>
        <taxon>campanulids</taxon>
        <taxon>Asterales</taxon>
        <taxon>Asteraceae</taxon>
        <taxon>Carduoideae</taxon>
        <taxon>Cardueae</taxon>
        <taxon>Arctiinae</taxon>
        <taxon>Arctium</taxon>
    </lineage>
</organism>
<comment type="caution">
    <text evidence="1">The sequence shown here is derived from an EMBL/GenBank/DDBJ whole genome shotgun (WGS) entry which is preliminary data.</text>
</comment>
<reference evidence="1 2" key="2">
    <citation type="journal article" date="2022" name="Mol. Ecol. Resour.">
        <title>The genomes of chicory, endive, great burdock and yacon provide insights into Asteraceae paleo-polyploidization history and plant inulin production.</title>
        <authorList>
            <person name="Fan W."/>
            <person name="Wang S."/>
            <person name="Wang H."/>
            <person name="Wang A."/>
            <person name="Jiang F."/>
            <person name="Liu H."/>
            <person name="Zhao H."/>
            <person name="Xu D."/>
            <person name="Zhang Y."/>
        </authorList>
    </citation>
    <scope>NUCLEOTIDE SEQUENCE [LARGE SCALE GENOMIC DNA]</scope>
    <source>
        <strain evidence="2">cv. Niubang</strain>
    </source>
</reference>
<accession>A0ACB9C5I0</accession>
<dbReference type="Proteomes" id="UP001055879">
    <property type="component" value="Linkage Group LG05"/>
</dbReference>
<gene>
    <name evidence="1" type="ORF">L6452_18207</name>
</gene>
<keyword evidence="2" id="KW-1185">Reference proteome</keyword>
<sequence>MLTTRRAMAVGDDGCSLLAFEMVTVIMETELPSSERSQTVLLMTPVTLEPLPHHYEQLAKIVPKQQQQGETAAAQRRT</sequence>
<name>A0ACB9C5I0_ARCLA</name>